<reference evidence="2 3" key="1">
    <citation type="submission" date="2021-08" db="EMBL/GenBank/DDBJ databases">
        <title>Bartonella raoulti 094 sp. nov.</title>
        <authorList>
            <person name="Zgheib R."/>
            <person name="Hammoud A."/>
        </authorList>
    </citation>
    <scope>NUCLEOTIDE SEQUENCE [LARGE SCALE GENOMIC DNA]</scope>
    <source>
        <strain evidence="2 3">094</strain>
    </source>
</reference>
<dbReference type="InterPro" id="IPR053733">
    <property type="entry name" value="Heme_Transport_Util_sf"/>
</dbReference>
<evidence type="ECO:0000259" key="1">
    <source>
        <dbReference type="Pfam" id="PF05171"/>
    </source>
</evidence>
<sequence length="349" mass="40399">MSYTAEIILRLREEKKKMRNRDFAVSIGISEAELIAAYCTIGKAKRLQVDIATLLENASKLGTVMVVTRNDHAVHEITGCFEKIVHHQHVPITLGEIDLRIFSKQWKFAFEHDVTILGKPEKSLQFFDQHGAAILKIYSKKTTNMEEWNKLVEKLLHEDQSSILDILPASLPAKHNATELDIKKFQNRWREMTDVHQLYKIISEFKINRYDAIKYIGREFANKLKVEAIEKMLHQVAQQELPIMCFVSNRGCVQIFSGKIKNIKQMGPWLNILDKKFDLHLLVSAIDSVWCVRKPISDGYVSSLEVFNKNGEMIVQFFGLRKEGQKEREDWRSLLKNLPSYQEQEIAVA</sequence>
<dbReference type="Pfam" id="PF05171">
    <property type="entry name" value="HemS"/>
    <property type="match status" value="2"/>
</dbReference>
<dbReference type="Proteomes" id="UP000746918">
    <property type="component" value="Unassembled WGS sequence"/>
</dbReference>
<dbReference type="Gene3D" id="3.40.1570.10">
    <property type="entry name" value="HemS/ChuS/ChuX like domains"/>
    <property type="match status" value="2"/>
</dbReference>
<dbReference type="CDD" id="cd16831">
    <property type="entry name" value="HemS-like_C"/>
    <property type="match status" value="1"/>
</dbReference>
<proteinExistence type="predicted"/>
<comment type="caution">
    <text evidence="2">The sequence shown here is derived from an EMBL/GenBank/DDBJ whole genome shotgun (WGS) entry which is preliminary data.</text>
</comment>
<protein>
    <submittedName>
        <fullName evidence="2">Hemin-degrading factor</fullName>
    </submittedName>
</protein>
<dbReference type="RefSeq" id="WP_220717419.1">
    <property type="nucleotide sequence ID" value="NZ_JAIFRO010000005.1"/>
</dbReference>
<keyword evidence="3" id="KW-1185">Reference proteome</keyword>
<evidence type="ECO:0000313" key="2">
    <source>
        <dbReference type="EMBL" id="MBX4336080.1"/>
    </source>
</evidence>
<gene>
    <name evidence="2" type="ORF">K3248_05685</name>
</gene>
<dbReference type="EMBL" id="JAIFRO010000005">
    <property type="protein sequence ID" value="MBX4336080.1"/>
    <property type="molecule type" value="Genomic_DNA"/>
</dbReference>
<dbReference type="SUPFAM" id="SSF144064">
    <property type="entry name" value="Heme iron utilization protein-like"/>
    <property type="match status" value="1"/>
</dbReference>
<name>A0ABS7IC02_9HYPH</name>
<feature type="domain" description="Haemin-degrading HemS/ChuX" evidence="1">
    <location>
        <begin position="28"/>
        <end position="155"/>
    </location>
</feature>
<accession>A0ABS7IC02</accession>
<dbReference type="CDD" id="cd16830">
    <property type="entry name" value="HemS-like_N"/>
    <property type="match status" value="1"/>
</dbReference>
<organism evidence="2 3">
    <name type="scientific">Bartonella raoultii</name>
    <dbReference type="NCBI Taxonomy" id="1457020"/>
    <lineage>
        <taxon>Bacteria</taxon>
        <taxon>Pseudomonadati</taxon>
        <taxon>Pseudomonadota</taxon>
        <taxon>Alphaproteobacteria</taxon>
        <taxon>Hyphomicrobiales</taxon>
        <taxon>Bartonellaceae</taxon>
        <taxon>Bartonella</taxon>
    </lineage>
</organism>
<feature type="domain" description="Haemin-degrading HemS/ChuX" evidence="1">
    <location>
        <begin position="206"/>
        <end position="338"/>
    </location>
</feature>
<evidence type="ECO:0000313" key="3">
    <source>
        <dbReference type="Proteomes" id="UP000746918"/>
    </source>
</evidence>
<dbReference type="InterPro" id="IPR007845">
    <property type="entry name" value="HemS/ChuX_dom"/>
</dbReference>